<dbReference type="GO" id="GO:0004601">
    <property type="term" value="F:peroxidase activity"/>
    <property type="evidence" value="ECO:0007669"/>
    <property type="project" value="UniProtKB-KW"/>
</dbReference>
<evidence type="ECO:0000256" key="5">
    <source>
        <dbReference type="RuleBase" id="RU000499"/>
    </source>
</evidence>
<organism evidence="6 7">
    <name type="scientific">Gluconobacter wancherniae NBRC 103581</name>
    <dbReference type="NCBI Taxonomy" id="656744"/>
    <lineage>
        <taxon>Bacteria</taxon>
        <taxon>Pseudomonadati</taxon>
        <taxon>Pseudomonadota</taxon>
        <taxon>Alphaproteobacteria</taxon>
        <taxon>Acetobacterales</taxon>
        <taxon>Acetobacteraceae</taxon>
        <taxon>Gluconobacter</taxon>
    </lineage>
</organism>
<evidence type="ECO:0000256" key="3">
    <source>
        <dbReference type="ARBA" id="ARBA00023002"/>
    </source>
</evidence>
<reference evidence="6 7" key="1">
    <citation type="submission" date="2019-07" db="EMBL/GenBank/DDBJ databases">
        <title>Whole genome shotgun sequence of Gluconobacter wancherniae NBRC 103581.</title>
        <authorList>
            <person name="Hosoyama A."/>
            <person name="Uohara A."/>
            <person name="Ohji S."/>
            <person name="Ichikawa N."/>
        </authorList>
    </citation>
    <scope>NUCLEOTIDE SEQUENCE [LARGE SCALE GENOMIC DNA]</scope>
    <source>
        <strain evidence="6 7">NBRC 103581</strain>
    </source>
</reference>
<dbReference type="AlphaFoldDB" id="A0A511AX12"/>
<dbReference type="PANTHER" id="PTHR11592:SF78">
    <property type="entry name" value="GLUTATHIONE PEROXIDASE"/>
    <property type="match status" value="1"/>
</dbReference>
<dbReference type="OrthoDB" id="9785502at2"/>
<comment type="caution">
    <text evidence="6">The sequence shown here is derived from an EMBL/GenBank/DDBJ whole genome shotgun (WGS) entry which is preliminary data.</text>
</comment>
<dbReference type="InterPro" id="IPR036249">
    <property type="entry name" value="Thioredoxin-like_sf"/>
</dbReference>
<dbReference type="InterPro" id="IPR029759">
    <property type="entry name" value="GPX_AS"/>
</dbReference>
<dbReference type="PROSITE" id="PS00460">
    <property type="entry name" value="GLUTATHIONE_PEROXID_1"/>
    <property type="match status" value="1"/>
</dbReference>
<evidence type="ECO:0000313" key="7">
    <source>
        <dbReference type="Proteomes" id="UP000321230"/>
    </source>
</evidence>
<dbReference type="EMBL" id="BJUZ01000001">
    <property type="protein sequence ID" value="GEK92755.1"/>
    <property type="molecule type" value="Genomic_DNA"/>
</dbReference>
<comment type="similarity">
    <text evidence="1 5">Belongs to the glutathione peroxidase family.</text>
</comment>
<dbReference type="PANTHER" id="PTHR11592">
    <property type="entry name" value="GLUTATHIONE PEROXIDASE"/>
    <property type="match status" value="1"/>
</dbReference>
<dbReference type="GO" id="GO:0034599">
    <property type="term" value="P:cellular response to oxidative stress"/>
    <property type="evidence" value="ECO:0007669"/>
    <property type="project" value="TreeGrafter"/>
</dbReference>
<accession>A0A511AX12</accession>
<gene>
    <name evidence="6" type="ORF">GWA01_05250</name>
</gene>
<proteinExistence type="inferred from homology"/>
<dbReference type="SUPFAM" id="SSF52833">
    <property type="entry name" value="Thioredoxin-like"/>
    <property type="match status" value="1"/>
</dbReference>
<dbReference type="PIRSF" id="PIRSF000303">
    <property type="entry name" value="Glutathion_perox"/>
    <property type="match status" value="1"/>
</dbReference>
<protein>
    <recommendedName>
        <fullName evidence="5">Glutathione peroxidase</fullName>
    </recommendedName>
</protein>
<dbReference type="InterPro" id="IPR000889">
    <property type="entry name" value="Glutathione_peroxidase"/>
</dbReference>
<keyword evidence="2 5" id="KW-0575">Peroxidase</keyword>
<dbReference type="Pfam" id="PF00255">
    <property type="entry name" value="GSHPx"/>
    <property type="match status" value="1"/>
</dbReference>
<dbReference type="RefSeq" id="WP_146793729.1">
    <property type="nucleotide sequence ID" value="NZ_BARC01000005.1"/>
</dbReference>
<keyword evidence="7" id="KW-1185">Reference proteome</keyword>
<dbReference type="Gene3D" id="3.40.30.10">
    <property type="entry name" value="Glutaredoxin"/>
    <property type="match status" value="1"/>
</dbReference>
<evidence type="ECO:0000313" key="6">
    <source>
        <dbReference type="EMBL" id="GEK92755.1"/>
    </source>
</evidence>
<evidence type="ECO:0000256" key="4">
    <source>
        <dbReference type="PIRSR" id="PIRSR000303-1"/>
    </source>
</evidence>
<dbReference type="CDD" id="cd00340">
    <property type="entry name" value="GSH_Peroxidase"/>
    <property type="match status" value="1"/>
</dbReference>
<feature type="active site" evidence="4">
    <location>
        <position position="36"/>
    </location>
</feature>
<sequence length="164" mass="18241">MTCAYDFSLPGLEGGTLDFSAWRGRPLLIVNTASKCGFTPQYEGLQHLWATFGRNDPDGLVVIGIPSNDFGKQEPGSAKEIGTFCSRNYGVGFPMTAKETVKGGDAIPLFRWLAHEGGFLSRPRWNFYKYLIDREGKLVRWFTPLARPDSAGVVEAVHRVILDR</sequence>
<dbReference type="Proteomes" id="UP000321230">
    <property type="component" value="Unassembled WGS sequence"/>
</dbReference>
<evidence type="ECO:0000256" key="2">
    <source>
        <dbReference type="ARBA" id="ARBA00022559"/>
    </source>
</evidence>
<dbReference type="PRINTS" id="PR01011">
    <property type="entry name" value="GLUTPROXDASE"/>
</dbReference>
<name>A0A511AX12_9PROT</name>
<dbReference type="PROSITE" id="PS51355">
    <property type="entry name" value="GLUTATHIONE_PEROXID_3"/>
    <property type="match status" value="1"/>
</dbReference>
<keyword evidence="3 5" id="KW-0560">Oxidoreductase</keyword>
<evidence type="ECO:0000256" key="1">
    <source>
        <dbReference type="ARBA" id="ARBA00006926"/>
    </source>
</evidence>